<reference evidence="1 2" key="1">
    <citation type="submission" date="2019-11" db="EMBL/GenBank/DDBJ databases">
        <title>Whole genome sequence of Oryza granulata.</title>
        <authorList>
            <person name="Li W."/>
        </authorList>
    </citation>
    <scope>NUCLEOTIDE SEQUENCE [LARGE SCALE GENOMIC DNA]</scope>
    <source>
        <strain evidence="2">cv. Menghai</strain>
        <tissue evidence="1">Leaf</tissue>
    </source>
</reference>
<keyword evidence="2" id="KW-1185">Reference proteome</keyword>
<comment type="caution">
    <text evidence="1">The sequence shown here is derived from an EMBL/GenBank/DDBJ whole genome shotgun (WGS) entry which is preliminary data.</text>
</comment>
<dbReference type="EMBL" id="SPHZ02000005">
    <property type="protein sequence ID" value="KAF0920455.1"/>
    <property type="molecule type" value="Genomic_DNA"/>
</dbReference>
<dbReference type="AlphaFoldDB" id="A0A6G1E5S2"/>
<dbReference type="Proteomes" id="UP000479710">
    <property type="component" value="Unassembled WGS sequence"/>
</dbReference>
<evidence type="ECO:0000313" key="2">
    <source>
        <dbReference type="Proteomes" id="UP000479710"/>
    </source>
</evidence>
<organism evidence="1 2">
    <name type="scientific">Oryza meyeriana var. granulata</name>
    <dbReference type="NCBI Taxonomy" id="110450"/>
    <lineage>
        <taxon>Eukaryota</taxon>
        <taxon>Viridiplantae</taxon>
        <taxon>Streptophyta</taxon>
        <taxon>Embryophyta</taxon>
        <taxon>Tracheophyta</taxon>
        <taxon>Spermatophyta</taxon>
        <taxon>Magnoliopsida</taxon>
        <taxon>Liliopsida</taxon>
        <taxon>Poales</taxon>
        <taxon>Poaceae</taxon>
        <taxon>BOP clade</taxon>
        <taxon>Oryzoideae</taxon>
        <taxon>Oryzeae</taxon>
        <taxon>Oryzinae</taxon>
        <taxon>Oryza</taxon>
        <taxon>Oryza meyeriana</taxon>
    </lineage>
</organism>
<gene>
    <name evidence="1" type="ORF">E2562_035166</name>
</gene>
<accession>A0A6G1E5S2</accession>
<name>A0A6G1E5S2_9ORYZ</name>
<evidence type="ECO:0000313" key="1">
    <source>
        <dbReference type="EMBL" id="KAF0920455.1"/>
    </source>
</evidence>
<sequence length="71" mass="7549">MPSASSPADGAPDLGVSPGGRRAHLQGICDIIGRAQLGQLKKLTILLLQSNQLIVVFPASLRDLLELTRFI</sequence>
<proteinExistence type="predicted"/>
<protein>
    <submittedName>
        <fullName evidence="1">Uncharacterized protein</fullName>
    </submittedName>
</protein>